<dbReference type="STRING" id="1121421.SAMN02745123_00829"/>
<comment type="cofactor">
    <cofactor evidence="1">
        <name>FMN</name>
        <dbReference type="ChEBI" id="CHEBI:58210"/>
    </cofactor>
</comment>
<keyword evidence="5" id="KW-0560">Oxidoreductase</keyword>
<dbReference type="InterPro" id="IPR000415">
    <property type="entry name" value="Nitroreductase-like"/>
</dbReference>
<evidence type="ECO:0000256" key="3">
    <source>
        <dbReference type="ARBA" id="ARBA00022630"/>
    </source>
</evidence>
<evidence type="ECO:0000256" key="2">
    <source>
        <dbReference type="ARBA" id="ARBA00007118"/>
    </source>
</evidence>
<accession>A0A1M6Q0G6</accession>
<evidence type="ECO:0000256" key="1">
    <source>
        <dbReference type="ARBA" id="ARBA00001917"/>
    </source>
</evidence>
<dbReference type="CDD" id="cd20609">
    <property type="entry name" value="nitroreductase"/>
    <property type="match status" value="1"/>
</dbReference>
<evidence type="ECO:0000313" key="7">
    <source>
        <dbReference type="EMBL" id="SHK13653.1"/>
    </source>
</evidence>
<feature type="domain" description="Nitroreductase" evidence="6">
    <location>
        <begin position="8"/>
        <end position="61"/>
    </location>
</feature>
<dbReference type="PANTHER" id="PTHR43673">
    <property type="entry name" value="NAD(P)H NITROREDUCTASE YDGI-RELATED"/>
    <property type="match status" value="1"/>
</dbReference>
<dbReference type="Proteomes" id="UP000183997">
    <property type="component" value="Unassembled WGS sequence"/>
</dbReference>
<dbReference type="SUPFAM" id="SSF55469">
    <property type="entry name" value="FMN-dependent nitroreductase-like"/>
    <property type="match status" value="1"/>
</dbReference>
<sequence length="176" mass="20102">MDFLELAKQRYSVRKFTHKKVEQEKVDLILEAGRVAPTAVNYQPQRILVLDSEDSLNKMRDCTPYRFHETLAILICYDQTVSWKRKYDGKDSGDIDASIVATHMMLEATNLGLGSTWVGHFDPTAIREKFALPESIVPVAILLLGYPHEEATPHAFHNARFEKSKTVFYNVFPSVD</sequence>
<keyword evidence="3" id="KW-0285">Flavoprotein</keyword>
<dbReference type="EMBL" id="FRAR01000007">
    <property type="protein sequence ID" value="SHK13653.1"/>
    <property type="molecule type" value="Genomic_DNA"/>
</dbReference>
<gene>
    <name evidence="7" type="ORF">SAMN02745123_00829</name>
</gene>
<dbReference type="RefSeq" id="WP_072911152.1">
    <property type="nucleotide sequence ID" value="NZ_FRAR01000007.1"/>
</dbReference>
<protein>
    <submittedName>
        <fullName evidence="7">Nitroreductase</fullName>
    </submittedName>
</protein>
<dbReference type="Pfam" id="PF00881">
    <property type="entry name" value="Nitroreductase"/>
    <property type="match status" value="2"/>
</dbReference>
<feature type="domain" description="Nitroreductase" evidence="6">
    <location>
        <begin position="73"/>
        <end position="146"/>
    </location>
</feature>
<keyword evidence="4" id="KW-0288">FMN</keyword>
<dbReference type="AlphaFoldDB" id="A0A1M6Q0G6"/>
<keyword evidence="8" id="KW-1185">Reference proteome</keyword>
<reference evidence="8" key="1">
    <citation type="submission" date="2016-11" db="EMBL/GenBank/DDBJ databases">
        <authorList>
            <person name="Varghese N."/>
            <person name="Submissions S."/>
        </authorList>
    </citation>
    <scope>NUCLEOTIDE SEQUENCE [LARGE SCALE GENOMIC DNA]</scope>
    <source>
        <strain evidence="8">DSM 10349</strain>
    </source>
</reference>
<evidence type="ECO:0000259" key="6">
    <source>
        <dbReference type="Pfam" id="PF00881"/>
    </source>
</evidence>
<organism evidence="7 8">
    <name type="scientific">Desulforamulus aeronauticus DSM 10349</name>
    <dbReference type="NCBI Taxonomy" id="1121421"/>
    <lineage>
        <taxon>Bacteria</taxon>
        <taxon>Bacillati</taxon>
        <taxon>Bacillota</taxon>
        <taxon>Clostridia</taxon>
        <taxon>Eubacteriales</taxon>
        <taxon>Peptococcaceae</taxon>
        <taxon>Desulforamulus</taxon>
    </lineage>
</organism>
<dbReference type="Gene3D" id="3.40.109.10">
    <property type="entry name" value="NADH Oxidase"/>
    <property type="match status" value="1"/>
</dbReference>
<proteinExistence type="inferred from homology"/>
<dbReference type="PANTHER" id="PTHR43673:SF2">
    <property type="entry name" value="NITROREDUCTASE"/>
    <property type="match status" value="1"/>
</dbReference>
<name>A0A1M6Q0G6_9FIRM</name>
<evidence type="ECO:0000313" key="8">
    <source>
        <dbReference type="Proteomes" id="UP000183997"/>
    </source>
</evidence>
<evidence type="ECO:0000256" key="4">
    <source>
        <dbReference type="ARBA" id="ARBA00022643"/>
    </source>
</evidence>
<dbReference type="GO" id="GO:0016491">
    <property type="term" value="F:oxidoreductase activity"/>
    <property type="evidence" value="ECO:0007669"/>
    <property type="project" value="UniProtKB-KW"/>
</dbReference>
<evidence type="ECO:0000256" key="5">
    <source>
        <dbReference type="ARBA" id="ARBA00023002"/>
    </source>
</evidence>
<comment type="similarity">
    <text evidence="2">Belongs to the nitroreductase family.</text>
</comment>
<dbReference type="OrthoDB" id="9812105at2"/>
<dbReference type="InterPro" id="IPR029479">
    <property type="entry name" value="Nitroreductase"/>
</dbReference>